<accession>A0ACC0JYQ5</accession>
<comment type="caution">
    <text evidence="1">The sequence shown here is derived from an EMBL/GenBank/DDBJ whole genome shotgun (WGS) entry which is preliminary data.</text>
</comment>
<keyword evidence="2" id="KW-1185">Reference proteome</keyword>
<sequence>MNAKHGHKHEPAHSSQHITRHDGHAEEVVITDKHGHKKHVDYYAHPKYEFAYKVEDHHTGDIKTQHEQRDGDVVQGFYSLHEPDGSVRDVHYHSDKKTGFHAEHGHKHEPAHSSQHITRHDGHAEEVVITDKHGHKKHVDYYAHPKYEFAYKVEDHHTGDIKTQHEQRDGDVVQGFYSLHEPDGSVRDVHYHSDKKTGFHAEVKHNTHHITHPKYEFEYKVEDHHTGDHKTQHEQRDGDVVKGFYSLHEPDGSVRDVHYHGDHHSGYLPGVMVAVVVHVPDGAVGLVQRVEALDDVAVALLVLRLVVTGVVVFYFILELIVCVFALIAVASAQHGHKHGHATSSQYVKKHDGHAEEVVITDKHGHKHVDYYTPPKYEFGYKVDDDHTGDHKAQEEHRDGDVVKGSYSLHEPDGSVRHVACLAALAITVAAQHDHKHAHSSQHISRHDGHAQEVTIHDEHGHKKHYKVSDHHTGDHKTHNEHREGDHVTGFYSLHEPDGSDRNVHYHSDKHTGSYLQVNHSRWRVHIKCSDSSVVTSSISILQLQL</sequence>
<reference evidence="1 2" key="1">
    <citation type="journal article" date="2022" name="Genome Biol. Evol.">
        <title>The Spruce Budworm Genome: Reconstructing the Evolutionary History of Antifreeze Proteins.</title>
        <authorList>
            <person name="Beliveau C."/>
            <person name="Gagne P."/>
            <person name="Picq S."/>
            <person name="Vernygora O."/>
            <person name="Keeling C.I."/>
            <person name="Pinkney K."/>
            <person name="Doucet D."/>
            <person name="Wen F."/>
            <person name="Johnston J.S."/>
            <person name="Maaroufi H."/>
            <person name="Boyle B."/>
            <person name="Laroche J."/>
            <person name="Dewar K."/>
            <person name="Juretic N."/>
            <person name="Blackburn G."/>
            <person name="Nisole A."/>
            <person name="Brunet B."/>
            <person name="Brandao M."/>
            <person name="Lumley L."/>
            <person name="Duan J."/>
            <person name="Quan G."/>
            <person name="Lucarotti C.J."/>
            <person name="Roe A.D."/>
            <person name="Sperling F.A.H."/>
            <person name="Levesque R.C."/>
            <person name="Cusson M."/>
        </authorList>
    </citation>
    <scope>NUCLEOTIDE SEQUENCE [LARGE SCALE GENOMIC DNA]</scope>
    <source>
        <strain evidence="1">Glfc:IPQL:Cfum</strain>
    </source>
</reference>
<proteinExistence type="predicted"/>
<dbReference type="Proteomes" id="UP001064048">
    <property type="component" value="Chromosome 12"/>
</dbReference>
<dbReference type="EMBL" id="CM046112">
    <property type="protein sequence ID" value="KAI8429083.1"/>
    <property type="molecule type" value="Genomic_DNA"/>
</dbReference>
<evidence type="ECO:0000313" key="1">
    <source>
        <dbReference type="EMBL" id="KAI8429083.1"/>
    </source>
</evidence>
<evidence type="ECO:0000313" key="2">
    <source>
        <dbReference type="Proteomes" id="UP001064048"/>
    </source>
</evidence>
<name>A0ACC0JYQ5_CHOFU</name>
<protein>
    <submittedName>
        <fullName evidence="1">Uncharacterized protein</fullName>
    </submittedName>
</protein>
<organism evidence="1 2">
    <name type="scientific">Choristoneura fumiferana</name>
    <name type="common">Spruce budworm moth</name>
    <name type="synonym">Archips fumiferana</name>
    <dbReference type="NCBI Taxonomy" id="7141"/>
    <lineage>
        <taxon>Eukaryota</taxon>
        <taxon>Metazoa</taxon>
        <taxon>Ecdysozoa</taxon>
        <taxon>Arthropoda</taxon>
        <taxon>Hexapoda</taxon>
        <taxon>Insecta</taxon>
        <taxon>Pterygota</taxon>
        <taxon>Neoptera</taxon>
        <taxon>Endopterygota</taxon>
        <taxon>Lepidoptera</taxon>
        <taxon>Glossata</taxon>
        <taxon>Ditrysia</taxon>
        <taxon>Tortricoidea</taxon>
        <taxon>Tortricidae</taxon>
        <taxon>Tortricinae</taxon>
        <taxon>Choristoneura</taxon>
    </lineage>
</organism>
<gene>
    <name evidence="1" type="ORF">MSG28_007643</name>
</gene>